<keyword evidence="3 11" id="KW-0560">Oxidoreductase</keyword>
<sequence length="331" mass="37369">MDKNKIAIIGTGAWGSALANVLLKNNHNVVMYGINQDEINDINNGYNRKYFGNKKFHNFKNLTATNNLTVTLNNADYVILATPSSHIKTMLKEIQKVLNYRKINLINVAKGIDSESKNFFSELIYSKFRKNLKNMATLIGPSYAIEVFENELTMINVVGRDINFLAKLTKVFNNDSFKLVINKNEKGSELFAALKNVLAIGVGIISYSNKSKNTQSAMLTIGVKEIHKIYKSLFPELDDEIGFELAGIGDIFLTCSSNKSRNFSFGLDIADKGLKEVLNNQTKTVEGYTTAKILEKIIKEKDIYVPFMTNIINVLYHNKSPFKILDFLEEY</sequence>
<dbReference type="Gene3D" id="3.40.50.720">
    <property type="entry name" value="NAD(P)-binding Rossmann-like Domain"/>
    <property type="match status" value="1"/>
</dbReference>
<dbReference type="InterPro" id="IPR006109">
    <property type="entry name" value="G3P_DH_NAD-dep_C"/>
</dbReference>
<feature type="active site" description="Proton acceptor" evidence="8">
    <location>
        <position position="195"/>
    </location>
</feature>
<keyword evidence="6" id="KW-0594">Phospholipid biosynthesis</keyword>
<comment type="catalytic activity">
    <reaction evidence="12">
        <text>sn-glycerol 3-phosphate + NADP(+) = dihydroxyacetone phosphate + NADPH + H(+)</text>
        <dbReference type="Rhea" id="RHEA:11096"/>
        <dbReference type="ChEBI" id="CHEBI:15378"/>
        <dbReference type="ChEBI" id="CHEBI:57597"/>
        <dbReference type="ChEBI" id="CHEBI:57642"/>
        <dbReference type="ChEBI" id="CHEBI:57783"/>
        <dbReference type="ChEBI" id="CHEBI:58349"/>
        <dbReference type="EC" id="1.1.1.94"/>
    </reaction>
</comment>
<proteinExistence type="inferred from homology"/>
<keyword evidence="4 10" id="KW-0520">NAD</keyword>
<protein>
    <recommendedName>
        <fullName evidence="12">Glycerol-3-phosphate dehydrogenase</fullName>
        <ecNumber evidence="12">1.1.1.94</ecNumber>
    </recommendedName>
</protein>
<dbReference type="Gene3D" id="1.10.1040.10">
    <property type="entry name" value="N-(1-d-carboxylethyl)-l-norvaline Dehydrogenase, domain 2"/>
    <property type="match status" value="1"/>
</dbReference>
<reference evidence="15 16" key="1">
    <citation type="journal article" date="2019" name="Microbiol. Resour. Announc.">
        <title>Complete Genome Sequences of Three Mycoplasma anserisalpingitis (Mycoplasma sp. 1220) Strains.</title>
        <authorList>
            <person name="Grozner D."/>
            <person name="Forro B."/>
            <person name="Kovacs A.B."/>
            <person name="Marton S."/>
            <person name="Banyai K."/>
            <person name="Kreizinger Z."/>
            <person name="Sulyok K.M."/>
            <person name="Gyuranecz M."/>
        </authorList>
    </citation>
    <scope>NUCLEOTIDE SEQUENCE [LARGE SCALE GENOMIC DNA]</scope>
    <source>
        <strain evidence="15 16">ATCC:BAA-2147</strain>
    </source>
</reference>
<dbReference type="KEGG" id="mans:FRW55_04020"/>
<dbReference type="PANTHER" id="PTHR11728">
    <property type="entry name" value="GLYCEROL-3-PHOSPHATE DEHYDROGENASE"/>
    <property type="match status" value="1"/>
</dbReference>
<evidence type="ECO:0000256" key="8">
    <source>
        <dbReference type="PIRSR" id="PIRSR000114-1"/>
    </source>
</evidence>
<feature type="binding site" evidence="9">
    <location>
        <begin position="261"/>
        <end position="262"/>
    </location>
    <ligand>
        <name>substrate</name>
    </ligand>
</feature>
<evidence type="ECO:0000256" key="1">
    <source>
        <dbReference type="ARBA" id="ARBA00011009"/>
    </source>
</evidence>
<dbReference type="OrthoDB" id="9812273at2"/>
<name>A0A5B8JYA1_9MOLU</name>
<feature type="binding site" evidence="10">
    <location>
        <position position="283"/>
    </location>
    <ligand>
        <name>NAD(+)</name>
        <dbReference type="ChEBI" id="CHEBI:57540"/>
    </ligand>
</feature>
<dbReference type="PANTHER" id="PTHR11728:SF1">
    <property type="entry name" value="GLYCEROL-3-PHOSPHATE DEHYDROGENASE [NAD(+)] 2, CHLOROPLASTIC"/>
    <property type="match status" value="1"/>
</dbReference>
<dbReference type="Pfam" id="PF01210">
    <property type="entry name" value="NAD_Gly3P_dh_N"/>
    <property type="match status" value="1"/>
</dbReference>
<evidence type="ECO:0000259" key="14">
    <source>
        <dbReference type="Pfam" id="PF07479"/>
    </source>
</evidence>
<dbReference type="EC" id="1.1.1.94" evidence="12"/>
<evidence type="ECO:0000256" key="10">
    <source>
        <dbReference type="PIRSR" id="PIRSR000114-3"/>
    </source>
</evidence>
<dbReference type="GO" id="GO:0046168">
    <property type="term" value="P:glycerol-3-phosphate catabolic process"/>
    <property type="evidence" value="ECO:0007669"/>
    <property type="project" value="InterPro"/>
</dbReference>
<dbReference type="AlphaFoldDB" id="A0A5B8JYA1"/>
<dbReference type="Proteomes" id="UP000318927">
    <property type="component" value="Chromosome"/>
</dbReference>
<dbReference type="GO" id="GO:0141153">
    <property type="term" value="F:glycerol-3-phosphate dehydrogenase (NADP+) activity"/>
    <property type="evidence" value="ECO:0007669"/>
    <property type="project" value="RHEA"/>
</dbReference>
<feature type="binding site" evidence="10">
    <location>
        <position position="261"/>
    </location>
    <ligand>
        <name>NAD(+)</name>
        <dbReference type="ChEBI" id="CHEBI:57540"/>
    </ligand>
</feature>
<keyword evidence="7" id="KW-1208">Phospholipid metabolism</keyword>
<organism evidence="15 16">
    <name type="scientific">Mycoplasma anserisalpingitidis</name>
    <dbReference type="NCBI Taxonomy" id="519450"/>
    <lineage>
        <taxon>Bacteria</taxon>
        <taxon>Bacillati</taxon>
        <taxon>Mycoplasmatota</taxon>
        <taxon>Mollicutes</taxon>
        <taxon>Mycoplasmataceae</taxon>
        <taxon>Mycoplasma</taxon>
    </lineage>
</organism>
<dbReference type="GO" id="GO:0005829">
    <property type="term" value="C:cytosol"/>
    <property type="evidence" value="ECO:0007669"/>
    <property type="project" value="TreeGrafter"/>
</dbReference>
<dbReference type="RefSeq" id="WP_146368810.1">
    <property type="nucleotide sequence ID" value="NZ_CP042295.1"/>
</dbReference>
<feature type="binding site" evidence="10">
    <location>
        <position position="144"/>
    </location>
    <ligand>
        <name>NAD(+)</name>
        <dbReference type="ChEBI" id="CHEBI:57540"/>
    </ligand>
</feature>
<feature type="domain" description="Glycerol-3-phosphate dehydrogenase NAD-dependent C-terminal" evidence="14">
    <location>
        <begin position="186"/>
        <end position="325"/>
    </location>
</feature>
<dbReference type="SUPFAM" id="SSF48179">
    <property type="entry name" value="6-phosphogluconate dehydrogenase C-terminal domain-like"/>
    <property type="match status" value="1"/>
</dbReference>
<dbReference type="EMBL" id="CP042295">
    <property type="protein sequence ID" value="QDY87289.1"/>
    <property type="molecule type" value="Genomic_DNA"/>
</dbReference>
<dbReference type="InterPro" id="IPR011128">
    <property type="entry name" value="G3P_DH_NAD-dep_N"/>
</dbReference>
<accession>A0A5B8JYA1</accession>
<evidence type="ECO:0000313" key="15">
    <source>
        <dbReference type="EMBL" id="QDY87289.1"/>
    </source>
</evidence>
<evidence type="ECO:0000256" key="4">
    <source>
        <dbReference type="ARBA" id="ARBA00023027"/>
    </source>
</evidence>
<dbReference type="SUPFAM" id="SSF51735">
    <property type="entry name" value="NAD(P)-binding Rossmann-fold domains"/>
    <property type="match status" value="1"/>
</dbReference>
<dbReference type="InterPro" id="IPR006168">
    <property type="entry name" value="G3P_DH_NAD-dep"/>
</dbReference>
<keyword evidence="2" id="KW-0444">Lipid biosynthesis</keyword>
<feature type="binding site" evidence="9">
    <location>
        <position position="110"/>
    </location>
    <ligand>
        <name>substrate</name>
    </ligand>
</feature>
<evidence type="ECO:0000256" key="3">
    <source>
        <dbReference type="ARBA" id="ARBA00023002"/>
    </source>
</evidence>
<dbReference type="Pfam" id="PF07479">
    <property type="entry name" value="NAD_Gly3P_dh_C"/>
    <property type="match status" value="1"/>
</dbReference>
<comment type="similarity">
    <text evidence="1 11">Belongs to the NAD-dependent glycerol-3-phosphate dehydrogenase family.</text>
</comment>
<dbReference type="PIRSF" id="PIRSF000114">
    <property type="entry name" value="Glycerol-3-P_dh"/>
    <property type="match status" value="1"/>
</dbReference>
<evidence type="ECO:0000256" key="11">
    <source>
        <dbReference type="RuleBase" id="RU000437"/>
    </source>
</evidence>
<dbReference type="GO" id="GO:0051287">
    <property type="term" value="F:NAD binding"/>
    <property type="evidence" value="ECO:0007669"/>
    <property type="project" value="InterPro"/>
</dbReference>
<dbReference type="InterPro" id="IPR008927">
    <property type="entry name" value="6-PGluconate_DH-like_C_sf"/>
</dbReference>
<evidence type="ECO:0000256" key="6">
    <source>
        <dbReference type="ARBA" id="ARBA00023209"/>
    </source>
</evidence>
<keyword evidence="5" id="KW-0443">Lipid metabolism</keyword>
<evidence type="ECO:0000256" key="9">
    <source>
        <dbReference type="PIRSR" id="PIRSR000114-2"/>
    </source>
</evidence>
<gene>
    <name evidence="15" type="ORF">FRW55_04020</name>
</gene>
<dbReference type="InterPro" id="IPR013328">
    <property type="entry name" value="6PGD_dom2"/>
</dbReference>
<evidence type="ECO:0000256" key="2">
    <source>
        <dbReference type="ARBA" id="ARBA00022516"/>
    </source>
</evidence>
<dbReference type="GO" id="GO:0005975">
    <property type="term" value="P:carbohydrate metabolic process"/>
    <property type="evidence" value="ECO:0007669"/>
    <property type="project" value="InterPro"/>
</dbReference>
<evidence type="ECO:0000259" key="13">
    <source>
        <dbReference type="Pfam" id="PF01210"/>
    </source>
</evidence>
<evidence type="ECO:0000313" key="16">
    <source>
        <dbReference type="Proteomes" id="UP000318927"/>
    </source>
</evidence>
<keyword evidence="16" id="KW-1185">Reference proteome</keyword>
<dbReference type="PRINTS" id="PR00077">
    <property type="entry name" value="GPDHDRGNASE"/>
</dbReference>
<feature type="binding site" evidence="10">
    <location>
        <begin position="10"/>
        <end position="15"/>
    </location>
    <ligand>
        <name>NAD(+)</name>
        <dbReference type="ChEBI" id="CHEBI:57540"/>
    </ligand>
</feature>
<evidence type="ECO:0000256" key="5">
    <source>
        <dbReference type="ARBA" id="ARBA00023098"/>
    </source>
</evidence>
<evidence type="ECO:0000256" key="12">
    <source>
        <dbReference type="RuleBase" id="RU000439"/>
    </source>
</evidence>
<evidence type="ECO:0000256" key="7">
    <source>
        <dbReference type="ARBA" id="ARBA00023264"/>
    </source>
</evidence>
<dbReference type="GO" id="GO:0008654">
    <property type="term" value="P:phospholipid biosynthetic process"/>
    <property type="evidence" value="ECO:0007669"/>
    <property type="project" value="UniProtKB-KW"/>
</dbReference>
<feature type="domain" description="Glycerol-3-phosphate dehydrogenase NAD-dependent N-terminal" evidence="13">
    <location>
        <begin position="5"/>
        <end position="158"/>
    </location>
</feature>
<dbReference type="InterPro" id="IPR036291">
    <property type="entry name" value="NAD(P)-bd_dom_sf"/>
</dbReference>